<keyword evidence="1" id="KW-0028">Amino-acid biosynthesis</keyword>
<evidence type="ECO:0000256" key="2">
    <source>
        <dbReference type="ARBA" id="ARBA00022888"/>
    </source>
</evidence>
<evidence type="ECO:0000256" key="3">
    <source>
        <dbReference type="ARBA" id="ARBA00022962"/>
    </source>
</evidence>
<evidence type="ECO:0000313" key="6">
    <source>
        <dbReference type="Proteomes" id="UP000186601"/>
    </source>
</evidence>
<accession>A0A2R6NG19</accession>
<comment type="caution">
    <text evidence="5">The sequence shown here is derived from an EMBL/GenBank/DDBJ whole genome shotgun (WGS) entry which is preliminary data.</text>
</comment>
<dbReference type="InterPro" id="IPR051857">
    <property type="entry name" value="Asn_synthetase_domain"/>
</dbReference>
<dbReference type="Proteomes" id="UP000186601">
    <property type="component" value="Unassembled WGS sequence"/>
</dbReference>
<dbReference type="EMBL" id="MLYV02001289">
    <property type="protein sequence ID" value="PSR71325.1"/>
    <property type="molecule type" value="Genomic_DNA"/>
</dbReference>
<dbReference type="InterPro" id="IPR001962">
    <property type="entry name" value="Asn_synthase"/>
</dbReference>
<evidence type="ECO:0000259" key="4">
    <source>
        <dbReference type="Pfam" id="PF00733"/>
    </source>
</evidence>
<dbReference type="GO" id="GO:0004066">
    <property type="term" value="F:asparagine synthase (glutamine-hydrolyzing) activity"/>
    <property type="evidence" value="ECO:0007669"/>
    <property type="project" value="InterPro"/>
</dbReference>
<evidence type="ECO:0000256" key="1">
    <source>
        <dbReference type="ARBA" id="ARBA00022605"/>
    </source>
</evidence>
<dbReference type="Pfam" id="PF00733">
    <property type="entry name" value="Asn_synthase"/>
    <property type="match status" value="1"/>
</dbReference>
<dbReference type="GO" id="GO:0006529">
    <property type="term" value="P:asparagine biosynthetic process"/>
    <property type="evidence" value="ECO:0007669"/>
    <property type="project" value="UniProtKB-KW"/>
</dbReference>
<keyword evidence="6" id="KW-1185">Reference proteome</keyword>
<sequence length="257" mass="28775">MTTCRSLTTYPSHVDPEEPIDLLNVAFENPRKIRVQAEGNLGGLPKREKKQKMRDRVHYSEIDVTYHVPDRVTGLQEVEELRRLCPGRIWNFVEINVPFEEYQIARPIVEEVMFPGRTVMDLSLAMALYFAAQGVGDIRSHPGAPAEPYTSSARVLLNGLGSDELLGGYGRFRTAYKAAGWQAIIDELPVHLKMDPRLEAGLGEKMLLRLAAHKVGLVEASRRKKRAMQFGSHSARMAPGAGDKKGDLLLSERIDLE</sequence>
<dbReference type="SUPFAM" id="SSF52402">
    <property type="entry name" value="Adenine nucleotide alpha hydrolases-like"/>
    <property type="match status" value="1"/>
</dbReference>
<dbReference type="OrthoDB" id="10252281at2759"/>
<keyword evidence="3" id="KW-0315">Glutamine amidotransferase</keyword>
<reference evidence="5 6" key="1">
    <citation type="submission" date="2018-02" db="EMBL/GenBank/DDBJ databases">
        <title>Genome sequence of the basidiomycete white-rot fungus Phlebia centrifuga.</title>
        <authorList>
            <person name="Granchi Z."/>
            <person name="Peng M."/>
            <person name="de Vries R.P."/>
            <person name="Hilden K."/>
            <person name="Makela M.R."/>
            <person name="Grigoriev I."/>
            <person name="Riley R."/>
        </authorList>
    </citation>
    <scope>NUCLEOTIDE SEQUENCE [LARGE SCALE GENOMIC DNA]</scope>
    <source>
        <strain evidence="5 6">FBCC195</strain>
    </source>
</reference>
<dbReference type="AlphaFoldDB" id="A0A2R6NG19"/>
<organism evidence="5 6">
    <name type="scientific">Hermanssonia centrifuga</name>
    <dbReference type="NCBI Taxonomy" id="98765"/>
    <lineage>
        <taxon>Eukaryota</taxon>
        <taxon>Fungi</taxon>
        <taxon>Dikarya</taxon>
        <taxon>Basidiomycota</taxon>
        <taxon>Agaricomycotina</taxon>
        <taxon>Agaricomycetes</taxon>
        <taxon>Polyporales</taxon>
        <taxon>Meruliaceae</taxon>
        <taxon>Hermanssonia</taxon>
    </lineage>
</organism>
<keyword evidence="2" id="KW-0061">Asparagine biosynthesis</keyword>
<proteinExistence type="predicted"/>
<name>A0A2R6NG19_9APHY</name>
<dbReference type="PANTHER" id="PTHR45937:SF1">
    <property type="entry name" value="ASPARAGINE SYNTHETASE DOMAIN-CONTAINING PROTEIN 1"/>
    <property type="match status" value="1"/>
</dbReference>
<dbReference type="Gene3D" id="3.40.50.620">
    <property type="entry name" value="HUPs"/>
    <property type="match status" value="1"/>
</dbReference>
<dbReference type="PANTHER" id="PTHR45937">
    <property type="entry name" value="ASPARAGINE SYNTHETASE DOMAIN-CONTAINING PROTEIN 1"/>
    <property type="match status" value="1"/>
</dbReference>
<evidence type="ECO:0000313" key="5">
    <source>
        <dbReference type="EMBL" id="PSR71325.1"/>
    </source>
</evidence>
<feature type="domain" description="Asparagine synthetase" evidence="4">
    <location>
        <begin position="152"/>
        <end position="227"/>
    </location>
</feature>
<dbReference type="InterPro" id="IPR014729">
    <property type="entry name" value="Rossmann-like_a/b/a_fold"/>
</dbReference>
<dbReference type="STRING" id="98765.A0A2R6NG19"/>
<gene>
    <name evidence="5" type="ORF">PHLCEN_2v12839</name>
</gene>
<protein>
    <recommendedName>
        <fullName evidence="4">Asparagine synthetase domain-containing protein</fullName>
    </recommendedName>
</protein>
<dbReference type="CDD" id="cd01991">
    <property type="entry name" value="Asn_synthase_B_C"/>
    <property type="match status" value="1"/>
</dbReference>